<evidence type="ECO:0000313" key="7">
    <source>
        <dbReference type="EMBL" id="CAA9267162.1"/>
    </source>
</evidence>
<dbReference type="PANTHER" id="PTHR42953:SF1">
    <property type="entry name" value="METAL-BINDING PROTEIN HI_0362-RELATED"/>
    <property type="match status" value="1"/>
</dbReference>
<evidence type="ECO:0000256" key="5">
    <source>
        <dbReference type="RuleBase" id="RU003512"/>
    </source>
</evidence>
<dbReference type="InterPro" id="IPR006129">
    <property type="entry name" value="AdhesinB"/>
</dbReference>
<dbReference type="InterPro" id="IPR006127">
    <property type="entry name" value="ZnuA-like"/>
</dbReference>
<proteinExistence type="inferred from homology"/>
<dbReference type="Pfam" id="PF01297">
    <property type="entry name" value="ZnuA"/>
    <property type="match status" value="1"/>
</dbReference>
<sequence length="337" mass="36661">MPVRKKSSGTVVLLLVLGFLLAACGEAGDEGGGGSADGRLRVATTVAPITSIVANIVGDRADVEGIVPEGTNSHTFEPKPSVARLLSRADVVYLNGLVLEEPTKELAKGNLKPGAELVELGTLAISPSEYLYDFSFPREEGKPNPHLWTDPTLVRTYARIVRDDMSKRDPPNAEYYAANFDKFSALIDELDAAMRTSFATIPKRELLTYHDAYAYFAKTYDWKVIGAIQVSDFEDPTAAEVGALINQVKSQGVKAIFGSEVFPSPVLEQIGREAGVRYVDELRDDDLPGKPGEPEHSWLGLMRFDYITMTEALGGNAAALRAVEVRNVAPDRAKYPQ</sequence>
<reference evidence="7" key="1">
    <citation type="submission" date="2020-02" db="EMBL/GenBank/DDBJ databases">
        <authorList>
            <person name="Meier V. D."/>
        </authorList>
    </citation>
    <scope>NUCLEOTIDE SEQUENCE</scope>
    <source>
        <strain evidence="7">AVDCRST_MAG50</strain>
    </source>
</reference>
<organism evidence="7">
    <name type="scientific">uncultured Acidimicrobiales bacterium</name>
    <dbReference type="NCBI Taxonomy" id="310071"/>
    <lineage>
        <taxon>Bacteria</taxon>
        <taxon>Bacillati</taxon>
        <taxon>Actinomycetota</taxon>
        <taxon>Acidimicrobiia</taxon>
        <taxon>Acidimicrobiales</taxon>
        <taxon>environmental samples</taxon>
    </lineage>
</organism>
<comment type="similarity">
    <text evidence="5">Belongs to the bacterial solute-binding protein 9 family.</text>
</comment>
<dbReference type="PANTHER" id="PTHR42953">
    <property type="entry name" value="HIGH-AFFINITY ZINC UPTAKE SYSTEM PROTEIN ZNUA-RELATED"/>
    <property type="match status" value="1"/>
</dbReference>
<comment type="subcellular location">
    <subcellularLocation>
        <location evidence="1">Cell envelope</location>
    </subcellularLocation>
</comment>
<dbReference type="InterPro" id="IPR006128">
    <property type="entry name" value="Lipoprotein_PsaA-like"/>
</dbReference>
<dbReference type="PRINTS" id="PR00690">
    <property type="entry name" value="ADHESNFAMILY"/>
</dbReference>
<evidence type="ECO:0000256" key="1">
    <source>
        <dbReference type="ARBA" id="ARBA00004196"/>
    </source>
</evidence>
<protein>
    <submittedName>
        <fullName evidence="7">Zinc ABC transporter, substrate-binding protein ZnuA</fullName>
    </submittedName>
</protein>
<dbReference type="EMBL" id="CADCTF010000151">
    <property type="protein sequence ID" value="CAA9267162.1"/>
    <property type="molecule type" value="Genomic_DNA"/>
</dbReference>
<dbReference type="GO" id="GO:0030313">
    <property type="term" value="C:cell envelope"/>
    <property type="evidence" value="ECO:0007669"/>
    <property type="project" value="UniProtKB-SubCell"/>
</dbReference>
<dbReference type="SUPFAM" id="SSF53807">
    <property type="entry name" value="Helical backbone' metal receptor"/>
    <property type="match status" value="1"/>
</dbReference>
<keyword evidence="2 5" id="KW-0813">Transport</keyword>
<dbReference type="PRINTS" id="PR00691">
    <property type="entry name" value="ADHESINB"/>
</dbReference>
<name>A0A6J4J4T4_9ACTN</name>
<evidence type="ECO:0000256" key="6">
    <source>
        <dbReference type="SAM" id="SignalP"/>
    </source>
</evidence>
<dbReference type="InterPro" id="IPR050492">
    <property type="entry name" value="Bact_metal-bind_prot9"/>
</dbReference>
<dbReference type="PROSITE" id="PS51257">
    <property type="entry name" value="PROKAR_LIPOPROTEIN"/>
    <property type="match status" value="1"/>
</dbReference>
<keyword evidence="4 6" id="KW-0732">Signal</keyword>
<dbReference type="GO" id="GO:0030001">
    <property type="term" value="P:metal ion transport"/>
    <property type="evidence" value="ECO:0007669"/>
    <property type="project" value="InterPro"/>
</dbReference>
<evidence type="ECO:0000256" key="2">
    <source>
        <dbReference type="ARBA" id="ARBA00022448"/>
    </source>
</evidence>
<dbReference type="GO" id="GO:0046872">
    <property type="term" value="F:metal ion binding"/>
    <property type="evidence" value="ECO:0007669"/>
    <property type="project" value="UniProtKB-KW"/>
</dbReference>
<dbReference type="GO" id="GO:0007155">
    <property type="term" value="P:cell adhesion"/>
    <property type="evidence" value="ECO:0007669"/>
    <property type="project" value="InterPro"/>
</dbReference>
<feature type="signal peptide" evidence="6">
    <location>
        <begin position="1"/>
        <end position="22"/>
    </location>
</feature>
<dbReference type="AlphaFoldDB" id="A0A6J4J4T4"/>
<feature type="chain" id="PRO_5039122613" evidence="6">
    <location>
        <begin position="23"/>
        <end position="337"/>
    </location>
</feature>
<accession>A0A6J4J4T4</accession>
<dbReference type="Gene3D" id="3.40.50.1980">
    <property type="entry name" value="Nitrogenase molybdenum iron protein domain"/>
    <property type="match status" value="2"/>
</dbReference>
<keyword evidence="3" id="KW-0479">Metal-binding</keyword>
<evidence type="ECO:0000256" key="4">
    <source>
        <dbReference type="ARBA" id="ARBA00022729"/>
    </source>
</evidence>
<evidence type="ECO:0000256" key="3">
    <source>
        <dbReference type="ARBA" id="ARBA00022723"/>
    </source>
</evidence>
<gene>
    <name evidence="7" type="ORF">AVDCRST_MAG50-3211</name>
</gene>